<organism evidence="2 3">
    <name type="scientific">Candidatus Woesebacteria bacterium GW2011_GWA1_41_13b</name>
    <dbReference type="NCBI Taxonomy" id="1618555"/>
    <lineage>
        <taxon>Bacteria</taxon>
        <taxon>Candidatus Woeseibacteriota</taxon>
    </lineage>
</organism>
<gene>
    <name evidence="2" type="ORF">UU42_C0004G0013</name>
</gene>
<protein>
    <submittedName>
        <fullName evidence="2">Glycosyl transferase family 2</fullName>
    </submittedName>
</protein>
<dbReference type="InterPro" id="IPR001173">
    <property type="entry name" value="Glyco_trans_2-like"/>
</dbReference>
<dbReference type="GO" id="GO:0006487">
    <property type="term" value="P:protein N-linked glycosylation"/>
    <property type="evidence" value="ECO:0007669"/>
    <property type="project" value="TreeGrafter"/>
</dbReference>
<dbReference type="Pfam" id="PF00535">
    <property type="entry name" value="Glycos_transf_2"/>
    <property type="match status" value="1"/>
</dbReference>
<feature type="domain" description="Glycosyltransferase 2-like" evidence="1">
    <location>
        <begin position="7"/>
        <end position="129"/>
    </location>
</feature>
<dbReference type="PANTHER" id="PTHR10859">
    <property type="entry name" value="GLYCOSYL TRANSFERASE"/>
    <property type="match status" value="1"/>
</dbReference>
<keyword evidence="2" id="KW-0808">Transferase</keyword>
<dbReference type="AlphaFoldDB" id="A0A0G0XW27"/>
<dbReference type="InterPro" id="IPR029044">
    <property type="entry name" value="Nucleotide-diphossugar_trans"/>
</dbReference>
<evidence type="ECO:0000313" key="2">
    <source>
        <dbReference type="EMBL" id="KKR92097.1"/>
    </source>
</evidence>
<dbReference type="SUPFAM" id="SSF53448">
    <property type="entry name" value="Nucleotide-diphospho-sugar transferases"/>
    <property type="match status" value="1"/>
</dbReference>
<evidence type="ECO:0000313" key="3">
    <source>
        <dbReference type="Proteomes" id="UP000034676"/>
    </source>
</evidence>
<comment type="caution">
    <text evidence="2">The sequence shown here is derived from an EMBL/GenBank/DDBJ whole genome shotgun (WGS) entry which is preliminary data.</text>
</comment>
<dbReference type="Proteomes" id="UP000034676">
    <property type="component" value="Unassembled WGS sequence"/>
</dbReference>
<proteinExistence type="predicted"/>
<sequence>MAQTYLSVVIPAWNESSNIKNGSLDQVLAYLSRQKFSWEVIVVNDGSSDDTSALAKKYPVKVIDNSHQGKAAGIMTGVAKSSGEIILFCDMDQATPISEFDKFIPKFKEGYDIVIGSRSGRKGAPIYRQILAYSNIILRTLILRLPYKDTQCGFKAFTRQTAQKLFAILIKIHPPKTTTGGVTNPGFDMEILYISRKLKYKVAEVPIVWQHQHGERVRFIKDAIAGTRELLLVRWRSLTNAYGLR</sequence>
<dbReference type="EMBL" id="LCAO01000004">
    <property type="protein sequence ID" value="KKR92097.1"/>
    <property type="molecule type" value="Genomic_DNA"/>
</dbReference>
<reference evidence="2 3" key="1">
    <citation type="journal article" date="2015" name="Nature">
        <title>rRNA introns, odd ribosomes, and small enigmatic genomes across a large radiation of phyla.</title>
        <authorList>
            <person name="Brown C.T."/>
            <person name="Hug L.A."/>
            <person name="Thomas B.C."/>
            <person name="Sharon I."/>
            <person name="Castelle C.J."/>
            <person name="Singh A."/>
            <person name="Wilkins M.J."/>
            <person name="Williams K.H."/>
            <person name="Banfield J.F."/>
        </authorList>
    </citation>
    <scope>NUCLEOTIDE SEQUENCE [LARGE SCALE GENOMIC DNA]</scope>
</reference>
<dbReference type="PANTHER" id="PTHR10859:SF91">
    <property type="entry name" value="DOLICHYL-PHOSPHATE BETA-GLUCOSYLTRANSFERASE"/>
    <property type="match status" value="1"/>
</dbReference>
<accession>A0A0G0XW27</accession>
<evidence type="ECO:0000259" key="1">
    <source>
        <dbReference type="Pfam" id="PF00535"/>
    </source>
</evidence>
<name>A0A0G0XW27_9BACT</name>
<dbReference type="Gene3D" id="3.90.550.10">
    <property type="entry name" value="Spore Coat Polysaccharide Biosynthesis Protein SpsA, Chain A"/>
    <property type="match status" value="1"/>
</dbReference>
<dbReference type="GO" id="GO:0016740">
    <property type="term" value="F:transferase activity"/>
    <property type="evidence" value="ECO:0007669"/>
    <property type="project" value="UniProtKB-KW"/>
</dbReference>